<feature type="region of interest" description="Disordered" evidence="1">
    <location>
        <begin position="21"/>
        <end position="53"/>
    </location>
</feature>
<comment type="caution">
    <text evidence="2">The sequence shown here is derived from an EMBL/GenBank/DDBJ whole genome shotgun (WGS) entry which is preliminary data.</text>
</comment>
<evidence type="ECO:0000256" key="1">
    <source>
        <dbReference type="SAM" id="MobiDB-lite"/>
    </source>
</evidence>
<reference evidence="2 3" key="1">
    <citation type="journal article" date="2021" name="Elife">
        <title>Chloroplast acquisition without the gene transfer in kleptoplastic sea slugs, Plakobranchus ocellatus.</title>
        <authorList>
            <person name="Maeda T."/>
            <person name="Takahashi S."/>
            <person name="Yoshida T."/>
            <person name="Shimamura S."/>
            <person name="Takaki Y."/>
            <person name="Nagai Y."/>
            <person name="Toyoda A."/>
            <person name="Suzuki Y."/>
            <person name="Arimoto A."/>
            <person name="Ishii H."/>
            <person name="Satoh N."/>
            <person name="Nishiyama T."/>
            <person name="Hasebe M."/>
            <person name="Maruyama T."/>
            <person name="Minagawa J."/>
            <person name="Obokata J."/>
            <person name="Shigenobu S."/>
        </authorList>
    </citation>
    <scope>NUCLEOTIDE SEQUENCE [LARGE SCALE GENOMIC DNA]</scope>
</reference>
<dbReference type="Proteomes" id="UP000735302">
    <property type="component" value="Unassembled WGS sequence"/>
</dbReference>
<gene>
    <name evidence="2" type="ORF">PoB_005750100</name>
</gene>
<organism evidence="2 3">
    <name type="scientific">Plakobranchus ocellatus</name>
    <dbReference type="NCBI Taxonomy" id="259542"/>
    <lineage>
        <taxon>Eukaryota</taxon>
        <taxon>Metazoa</taxon>
        <taxon>Spiralia</taxon>
        <taxon>Lophotrochozoa</taxon>
        <taxon>Mollusca</taxon>
        <taxon>Gastropoda</taxon>
        <taxon>Heterobranchia</taxon>
        <taxon>Euthyneura</taxon>
        <taxon>Panpulmonata</taxon>
        <taxon>Sacoglossa</taxon>
        <taxon>Placobranchoidea</taxon>
        <taxon>Plakobranchidae</taxon>
        <taxon>Plakobranchus</taxon>
    </lineage>
</organism>
<accession>A0AAV4CE18</accession>
<protein>
    <submittedName>
        <fullName evidence="2">Uncharacterized protein</fullName>
    </submittedName>
</protein>
<feature type="compositionally biased region" description="Basic and acidic residues" evidence="1">
    <location>
        <begin position="25"/>
        <end position="48"/>
    </location>
</feature>
<sequence length="88" mass="10308">MWVQKPRGELVTVELQSRYLNSSRTRKDTKEHGGTKNSERRWPRKTSDNMKNPTQVHEDLVGVLRKKTIPSMLASKVPKMTKLRRFSD</sequence>
<name>A0AAV4CE18_9GAST</name>
<dbReference type="EMBL" id="BLXT01006309">
    <property type="protein sequence ID" value="GFO30996.1"/>
    <property type="molecule type" value="Genomic_DNA"/>
</dbReference>
<dbReference type="AlphaFoldDB" id="A0AAV4CE18"/>
<evidence type="ECO:0000313" key="3">
    <source>
        <dbReference type="Proteomes" id="UP000735302"/>
    </source>
</evidence>
<proteinExistence type="predicted"/>
<keyword evidence="3" id="KW-1185">Reference proteome</keyword>
<evidence type="ECO:0000313" key="2">
    <source>
        <dbReference type="EMBL" id="GFO30996.1"/>
    </source>
</evidence>